<evidence type="ECO:0000313" key="9">
    <source>
        <dbReference type="EMBL" id="CAA0098655.1"/>
    </source>
</evidence>
<feature type="binding site" evidence="6">
    <location>
        <begin position="224"/>
        <end position="225"/>
    </location>
    <ligand>
        <name>S-adenosyl-L-methionine</name>
        <dbReference type="ChEBI" id="CHEBI:59789"/>
    </ligand>
</feature>
<keyword evidence="4 5" id="KW-0949">S-adenosyl-L-methionine</keyword>
<evidence type="ECO:0000313" key="11">
    <source>
        <dbReference type="Proteomes" id="UP000439591"/>
    </source>
</evidence>
<feature type="binding site" evidence="6">
    <location>
        <position position="89"/>
    </location>
    <ligand>
        <name>S-adenosyl-L-methionine</name>
        <dbReference type="ChEBI" id="CHEBI:59789"/>
    </ligand>
</feature>
<dbReference type="InterPro" id="IPR026024">
    <property type="entry name" value="Chemotaxis_MeTrfase_CheR"/>
</dbReference>
<dbReference type="PANTHER" id="PTHR24422">
    <property type="entry name" value="CHEMOTAXIS PROTEIN METHYLTRANSFERASE"/>
    <property type="match status" value="1"/>
</dbReference>
<dbReference type="RefSeq" id="WP_159268707.1">
    <property type="nucleotide sequence ID" value="NZ_CACSIK010000001.1"/>
</dbReference>
<dbReference type="InterPro" id="IPR029063">
    <property type="entry name" value="SAM-dependent_MTases_sf"/>
</dbReference>
<dbReference type="InterPro" id="IPR036804">
    <property type="entry name" value="CheR_N_sf"/>
</dbReference>
<dbReference type="InterPro" id="IPR050903">
    <property type="entry name" value="Bact_Chemotaxis_MeTrfase"/>
</dbReference>
<dbReference type="SMART" id="SM00138">
    <property type="entry name" value="MeTrc"/>
    <property type="match status" value="1"/>
</dbReference>
<feature type="binding site" evidence="6">
    <location>
        <position position="83"/>
    </location>
    <ligand>
        <name>S-adenosyl-L-methionine</name>
        <dbReference type="ChEBI" id="CHEBI:59789"/>
    </ligand>
</feature>
<dbReference type="EMBL" id="CACSIK010000001">
    <property type="protein sequence ID" value="CAA0091193.1"/>
    <property type="molecule type" value="Genomic_DNA"/>
</dbReference>
<evidence type="ECO:0000256" key="1">
    <source>
        <dbReference type="ARBA" id="ARBA00001541"/>
    </source>
</evidence>
<dbReference type="Gene3D" id="3.40.50.150">
    <property type="entry name" value="Vaccinia Virus protein VP39"/>
    <property type="match status" value="1"/>
</dbReference>
<dbReference type="PANTHER" id="PTHR24422:SF19">
    <property type="entry name" value="CHEMOTAXIS PROTEIN METHYLTRANSFERASE"/>
    <property type="match status" value="1"/>
</dbReference>
<evidence type="ECO:0000256" key="4">
    <source>
        <dbReference type="ARBA" id="ARBA00022691"/>
    </source>
</evidence>
<dbReference type="OrthoDB" id="9816309at2"/>
<evidence type="ECO:0000259" key="7">
    <source>
        <dbReference type="PROSITE" id="PS50123"/>
    </source>
</evidence>
<accession>A0A5S9NMX5</accession>
<keyword evidence="2 5" id="KW-0489">Methyltransferase</keyword>
<protein>
    <recommendedName>
        <fullName evidence="5">Chemotaxis protein methyltransferase</fullName>
        <ecNumber evidence="5">2.1.1.80</ecNumber>
    </recommendedName>
</protein>
<keyword evidence="3 5" id="KW-0808">Transferase</keyword>
<reference evidence="10 11" key="1">
    <citation type="submission" date="2019-11" db="EMBL/GenBank/DDBJ databases">
        <authorList>
            <person name="Holert J."/>
        </authorList>
    </citation>
    <scope>NUCLEOTIDE SEQUENCE [LARGE SCALE GENOMIC DNA]</scope>
    <source>
        <strain evidence="9">BC3_2A</strain>
        <strain evidence="8">SB11_1A</strain>
    </source>
</reference>
<dbReference type="PIRSF" id="PIRSF000410">
    <property type="entry name" value="CheR"/>
    <property type="match status" value="1"/>
</dbReference>
<dbReference type="SUPFAM" id="SSF47757">
    <property type="entry name" value="Chemotaxis receptor methyltransferase CheR, N-terminal domain"/>
    <property type="match status" value="1"/>
</dbReference>
<dbReference type="Proteomes" id="UP000435877">
    <property type="component" value="Unassembled WGS sequence"/>
</dbReference>
<dbReference type="SUPFAM" id="SSF53335">
    <property type="entry name" value="S-adenosyl-L-methionine-dependent methyltransferases"/>
    <property type="match status" value="1"/>
</dbReference>
<feature type="binding site" evidence="6">
    <location>
        <begin position="207"/>
        <end position="208"/>
    </location>
    <ligand>
        <name>S-adenosyl-L-methionine</name>
        <dbReference type="ChEBI" id="CHEBI:59789"/>
    </ligand>
</feature>
<comment type="catalytic activity">
    <reaction evidence="1 5">
        <text>L-glutamyl-[protein] + S-adenosyl-L-methionine = [protein]-L-glutamate 5-O-methyl ester + S-adenosyl-L-homocysteine</text>
        <dbReference type="Rhea" id="RHEA:24452"/>
        <dbReference type="Rhea" id="RHEA-COMP:10208"/>
        <dbReference type="Rhea" id="RHEA-COMP:10311"/>
        <dbReference type="ChEBI" id="CHEBI:29973"/>
        <dbReference type="ChEBI" id="CHEBI:57856"/>
        <dbReference type="ChEBI" id="CHEBI:59789"/>
        <dbReference type="ChEBI" id="CHEBI:82795"/>
        <dbReference type="EC" id="2.1.1.80"/>
    </reaction>
</comment>
<keyword evidence="10" id="KW-1185">Reference proteome</keyword>
<proteinExistence type="predicted"/>
<dbReference type="GO" id="GO:0032259">
    <property type="term" value="P:methylation"/>
    <property type="evidence" value="ECO:0007669"/>
    <property type="project" value="UniProtKB-KW"/>
</dbReference>
<feature type="binding site" evidence="6">
    <location>
        <position position="85"/>
    </location>
    <ligand>
        <name>S-adenosyl-L-methionine</name>
        <dbReference type="ChEBI" id="CHEBI:59789"/>
    </ligand>
</feature>
<evidence type="ECO:0000313" key="8">
    <source>
        <dbReference type="EMBL" id="CAA0091193.1"/>
    </source>
</evidence>
<feature type="binding site" evidence="6">
    <location>
        <position position="149"/>
    </location>
    <ligand>
        <name>S-adenosyl-L-methionine</name>
        <dbReference type="ChEBI" id="CHEBI:59789"/>
    </ligand>
</feature>
<evidence type="ECO:0000256" key="3">
    <source>
        <dbReference type="ARBA" id="ARBA00022679"/>
    </source>
</evidence>
<feature type="binding site" evidence="6">
    <location>
        <position position="123"/>
    </location>
    <ligand>
        <name>S-adenosyl-L-methionine</name>
        <dbReference type="ChEBI" id="CHEBI:59789"/>
    </ligand>
</feature>
<dbReference type="GO" id="GO:0008983">
    <property type="term" value="F:protein-glutamate O-methyltransferase activity"/>
    <property type="evidence" value="ECO:0007669"/>
    <property type="project" value="UniProtKB-EC"/>
</dbReference>
<dbReference type="Gene3D" id="1.10.155.10">
    <property type="entry name" value="Chemotaxis receptor methyltransferase CheR, N-terminal domain"/>
    <property type="match status" value="1"/>
</dbReference>
<feature type="domain" description="CheR-type methyltransferase" evidence="7">
    <location>
        <begin position="7"/>
        <end position="278"/>
    </location>
</feature>
<dbReference type="Pfam" id="PF01739">
    <property type="entry name" value="CheR"/>
    <property type="match status" value="1"/>
</dbReference>
<comment type="function">
    <text evidence="5">Methylation of the membrane-bound methyl-accepting chemotaxis proteins (MCP) to form gamma-glutamyl methyl ester residues in MCP.</text>
</comment>
<name>A0A5S9NMX5_9GAMM</name>
<dbReference type="Proteomes" id="UP000439591">
    <property type="component" value="Unassembled WGS sequence"/>
</dbReference>
<dbReference type="EMBL" id="CACSIM010000002">
    <property type="protein sequence ID" value="CAA0098655.1"/>
    <property type="molecule type" value="Genomic_DNA"/>
</dbReference>
<dbReference type="AlphaFoldDB" id="A0A5S9NMX5"/>
<dbReference type="InterPro" id="IPR022642">
    <property type="entry name" value="CheR_C"/>
</dbReference>
<evidence type="ECO:0000256" key="2">
    <source>
        <dbReference type="ARBA" id="ARBA00022603"/>
    </source>
</evidence>
<dbReference type="InterPro" id="IPR022641">
    <property type="entry name" value="CheR_N"/>
</dbReference>
<gene>
    <name evidence="8" type="primary">cheR_2</name>
    <name evidence="8" type="ORF">IHBHHGIJ_02121</name>
    <name evidence="9" type="ORF">KFEGEMFD_01723</name>
</gene>
<organism evidence="8 10">
    <name type="scientific">Zhongshania aliphaticivorans</name>
    <dbReference type="NCBI Taxonomy" id="1470434"/>
    <lineage>
        <taxon>Bacteria</taxon>
        <taxon>Pseudomonadati</taxon>
        <taxon>Pseudomonadota</taxon>
        <taxon>Gammaproteobacteria</taxon>
        <taxon>Cellvibrionales</taxon>
        <taxon>Spongiibacteraceae</taxon>
        <taxon>Zhongshania</taxon>
    </lineage>
</organism>
<dbReference type="EC" id="2.1.1.80" evidence="5"/>
<evidence type="ECO:0000256" key="5">
    <source>
        <dbReference type="PIRNR" id="PIRNR000410"/>
    </source>
</evidence>
<dbReference type="PRINTS" id="PR00996">
    <property type="entry name" value="CHERMTFRASE"/>
</dbReference>
<evidence type="ECO:0000256" key="6">
    <source>
        <dbReference type="PIRSR" id="PIRSR000410-1"/>
    </source>
</evidence>
<dbReference type="InterPro" id="IPR000780">
    <property type="entry name" value="CheR_MeTrfase"/>
</dbReference>
<sequence>MRTELVSQKFEFSFNESHFDKIRELVFSHTGISLGDEKRQLAYSRYSKRLRALGIDDFDDYIDIVRSGNESEIPLFVSAITTNFTSFFRENHHFDFLVNEVRRLLLTQNSIRIWSAGCSSGEEPYSIAMALLSGVPGVESADVKILATDLDSEILDRAFRGVYPKEKIEGVDQNMVKSWIKHGSNDNKGYVMVHPKVRGMVSFKQLNLLESWPIKNSFDIIFCRNVVIYFCKEVQKTLFSKFANNQKKGSQLMIGHSENLAGVCDSYRLIGRTIYEKI</sequence>
<dbReference type="Pfam" id="PF03705">
    <property type="entry name" value="CheR_N"/>
    <property type="match status" value="1"/>
</dbReference>
<evidence type="ECO:0000313" key="10">
    <source>
        <dbReference type="Proteomes" id="UP000435877"/>
    </source>
</evidence>
<dbReference type="PROSITE" id="PS50123">
    <property type="entry name" value="CHER"/>
    <property type="match status" value="1"/>
</dbReference>